<dbReference type="EMBL" id="JABCIY010000075">
    <property type="protein sequence ID" value="KAF7193740.1"/>
    <property type="molecule type" value="Genomic_DNA"/>
</dbReference>
<proteinExistence type="predicted"/>
<dbReference type="Proteomes" id="UP000660729">
    <property type="component" value="Unassembled WGS sequence"/>
</dbReference>
<evidence type="ECO:0000313" key="1">
    <source>
        <dbReference type="EMBL" id="KAF7193740.1"/>
    </source>
</evidence>
<organism evidence="1 2">
    <name type="scientific">Pseudocercospora fuligena</name>
    <dbReference type="NCBI Taxonomy" id="685502"/>
    <lineage>
        <taxon>Eukaryota</taxon>
        <taxon>Fungi</taxon>
        <taxon>Dikarya</taxon>
        <taxon>Ascomycota</taxon>
        <taxon>Pezizomycotina</taxon>
        <taxon>Dothideomycetes</taxon>
        <taxon>Dothideomycetidae</taxon>
        <taxon>Mycosphaerellales</taxon>
        <taxon>Mycosphaerellaceae</taxon>
        <taxon>Pseudocercospora</taxon>
    </lineage>
</organism>
<protein>
    <submittedName>
        <fullName evidence="1">Uncharacterized protein</fullName>
    </submittedName>
</protein>
<dbReference type="OrthoDB" id="72726at2759"/>
<dbReference type="AlphaFoldDB" id="A0A8H6RKY5"/>
<evidence type="ECO:0000313" key="2">
    <source>
        <dbReference type="Proteomes" id="UP000660729"/>
    </source>
</evidence>
<reference evidence="1" key="1">
    <citation type="submission" date="2020-04" db="EMBL/GenBank/DDBJ databases">
        <title>Draft genome resource of the tomato pathogen Pseudocercospora fuligena.</title>
        <authorList>
            <person name="Zaccaron A."/>
        </authorList>
    </citation>
    <scope>NUCLEOTIDE SEQUENCE</scope>
    <source>
        <strain evidence="1">PF001</strain>
    </source>
</reference>
<sequence length="285" mass="32768">MSELPKVPQEIVNLKLVCRIISNEIGNDEWHSKVWYRFPSTVAFIDILSQWPEAKVRSLRMVHVVDTPLPLYPYDDHSCYHTHDFADALPIFPGLQLDVLVVENIWLLPSGKEVDGWCLGATYHAIGALAASTGWKELQYRTGILGLTPRLQRSVEDIVQKRRDNCNEPDLELTWGRIRPQLSGLITHNMDGTRINNDPEIDVKEIREWYESHPEEPPEDEFPEDVTELDCHFKLRRGAKANYVHDGKGKSAIIESLMNNIRWVNLRENNQHLVDDGLDQPIGHL</sequence>
<accession>A0A8H6RKY5</accession>
<name>A0A8H6RKY5_9PEZI</name>
<gene>
    <name evidence="1" type="ORF">HII31_04942</name>
</gene>
<keyword evidence="2" id="KW-1185">Reference proteome</keyword>
<comment type="caution">
    <text evidence="1">The sequence shown here is derived from an EMBL/GenBank/DDBJ whole genome shotgun (WGS) entry which is preliminary data.</text>
</comment>